<proteinExistence type="predicted"/>
<protein>
    <submittedName>
        <fullName evidence="2">Uncharacterized protein</fullName>
    </submittedName>
</protein>
<evidence type="ECO:0000313" key="2">
    <source>
        <dbReference type="EMBL" id="KIM89682.1"/>
    </source>
</evidence>
<accession>A0A0C3CJ07</accession>
<dbReference type="InParanoid" id="A0A0C3CJ07"/>
<dbReference type="OrthoDB" id="2752889at2759"/>
<reference evidence="2 3" key="1">
    <citation type="submission" date="2014-04" db="EMBL/GenBank/DDBJ databases">
        <authorList>
            <consortium name="DOE Joint Genome Institute"/>
            <person name="Kuo A."/>
            <person name="Tarkka M."/>
            <person name="Buscot F."/>
            <person name="Kohler A."/>
            <person name="Nagy L.G."/>
            <person name="Floudas D."/>
            <person name="Copeland A."/>
            <person name="Barry K.W."/>
            <person name="Cichocki N."/>
            <person name="Veneault-Fourrey C."/>
            <person name="LaButti K."/>
            <person name="Lindquist E.A."/>
            <person name="Lipzen A."/>
            <person name="Lundell T."/>
            <person name="Morin E."/>
            <person name="Murat C."/>
            <person name="Sun H."/>
            <person name="Tunlid A."/>
            <person name="Henrissat B."/>
            <person name="Grigoriev I.V."/>
            <person name="Hibbett D.S."/>
            <person name="Martin F."/>
            <person name="Nordberg H.P."/>
            <person name="Cantor M.N."/>
            <person name="Hua S.X."/>
        </authorList>
    </citation>
    <scope>NUCLEOTIDE SEQUENCE [LARGE SCALE GENOMIC DNA]</scope>
    <source>
        <strain evidence="2 3">F 1598</strain>
    </source>
</reference>
<dbReference type="HOGENOM" id="CLU_063081_0_0_1"/>
<feature type="transmembrane region" description="Helical" evidence="1">
    <location>
        <begin position="263"/>
        <end position="289"/>
    </location>
</feature>
<reference evidence="3" key="2">
    <citation type="submission" date="2015-01" db="EMBL/GenBank/DDBJ databases">
        <title>Evolutionary Origins and Diversification of the Mycorrhizal Mutualists.</title>
        <authorList>
            <consortium name="DOE Joint Genome Institute"/>
            <consortium name="Mycorrhizal Genomics Consortium"/>
            <person name="Kohler A."/>
            <person name="Kuo A."/>
            <person name="Nagy L.G."/>
            <person name="Floudas D."/>
            <person name="Copeland A."/>
            <person name="Barry K.W."/>
            <person name="Cichocki N."/>
            <person name="Veneault-Fourrey C."/>
            <person name="LaButti K."/>
            <person name="Lindquist E.A."/>
            <person name="Lipzen A."/>
            <person name="Lundell T."/>
            <person name="Morin E."/>
            <person name="Murat C."/>
            <person name="Riley R."/>
            <person name="Ohm R."/>
            <person name="Sun H."/>
            <person name="Tunlid A."/>
            <person name="Henrissat B."/>
            <person name="Grigoriev I.V."/>
            <person name="Hibbett D.S."/>
            <person name="Martin F."/>
        </authorList>
    </citation>
    <scope>NUCLEOTIDE SEQUENCE [LARGE SCALE GENOMIC DNA]</scope>
    <source>
        <strain evidence="3">F 1598</strain>
    </source>
</reference>
<gene>
    <name evidence="2" type="ORF">PILCRDRAFT_2004</name>
</gene>
<keyword evidence="1" id="KW-0812">Transmembrane</keyword>
<keyword evidence="1" id="KW-1133">Transmembrane helix</keyword>
<keyword evidence="3" id="KW-1185">Reference proteome</keyword>
<dbReference type="EMBL" id="KN832974">
    <property type="protein sequence ID" value="KIM89682.1"/>
    <property type="molecule type" value="Genomic_DNA"/>
</dbReference>
<name>A0A0C3CJ07_PILCF</name>
<dbReference type="Proteomes" id="UP000054166">
    <property type="component" value="Unassembled WGS sequence"/>
</dbReference>
<evidence type="ECO:0000256" key="1">
    <source>
        <dbReference type="SAM" id="Phobius"/>
    </source>
</evidence>
<keyword evidence="1" id="KW-0472">Membrane</keyword>
<dbReference type="AlphaFoldDB" id="A0A0C3CJ07"/>
<evidence type="ECO:0000313" key="3">
    <source>
        <dbReference type="Proteomes" id="UP000054166"/>
    </source>
</evidence>
<sequence>MSSLSSSLVSLVDSSSIRSSSASTEPSPFSSGLTTPADDCLQPFYNVAGCSPTLDCKDDVIQCDEITTPKPLSLSKGFKRATKFAQRLVTLKSKRVKSLAVSNSMSKMGPPLLVHTVRGPQRSIDEAKRVFSLPNDQIRPHSRRRPALSSLCPSPALRFADGIIPGLNTPVVDDPVGTFEGQPVSADEPVAPPPSPRQSFGIFSVLTLAAKVVCFLPWCIAVGATLSLAPQYSELVTFQTGYVSSLQGVRRFAHWAECGLQQVAIFFASIAVLGYFQMALGVTVAALVLSRFIFVWQNFKFDQTIPLGEDDRQSLYRIAMLDNYGLDKNTVVFTKLENGEPCRSVIVGEDLTTEVEA</sequence>
<organism evidence="2 3">
    <name type="scientific">Piloderma croceum (strain F 1598)</name>
    <dbReference type="NCBI Taxonomy" id="765440"/>
    <lineage>
        <taxon>Eukaryota</taxon>
        <taxon>Fungi</taxon>
        <taxon>Dikarya</taxon>
        <taxon>Basidiomycota</taxon>
        <taxon>Agaricomycotina</taxon>
        <taxon>Agaricomycetes</taxon>
        <taxon>Agaricomycetidae</taxon>
        <taxon>Atheliales</taxon>
        <taxon>Atheliaceae</taxon>
        <taxon>Piloderma</taxon>
    </lineage>
</organism>